<keyword evidence="6" id="KW-0408">Iron</keyword>
<feature type="signal peptide" evidence="8">
    <location>
        <begin position="1"/>
        <end position="17"/>
    </location>
</feature>
<evidence type="ECO:0000256" key="1">
    <source>
        <dbReference type="ARBA" id="ARBA00001970"/>
    </source>
</evidence>
<keyword evidence="2" id="KW-0575">Peroxidase</keyword>
<evidence type="ECO:0000256" key="2">
    <source>
        <dbReference type="ARBA" id="ARBA00022559"/>
    </source>
</evidence>
<dbReference type="GO" id="GO:0004601">
    <property type="term" value="F:peroxidase activity"/>
    <property type="evidence" value="ECO:0007669"/>
    <property type="project" value="UniProtKB-KW"/>
</dbReference>
<evidence type="ECO:0000259" key="9">
    <source>
        <dbReference type="PROSITE" id="PS51405"/>
    </source>
</evidence>
<dbReference type="eggNOG" id="ENOG502S6CG">
    <property type="taxonomic scope" value="Eukaryota"/>
</dbReference>
<proteinExistence type="inferred from homology"/>
<evidence type="ECO:0000256" key="4">
    <source>
        <dbReference type="ARBA" id="ARBA00022723"/>
    </source>
</evidence>
<protein>
    <recommendedName>
        <fullName evidence="9">Heme haloperoxidase family profile domain-containing protein</fullName>
    </recommendedName>
</protein>
<dbReference type="Pfam" id="PF01328">
    <property type="entry name" value="Peroxidase_2"/>
    <property type="match status" value="1"/>
</dbReference>
<dbReference type="InterPro" id="IPR036851">
    <property type="entry name" value="Chloroperoxidase-like_sf"/>
</dbReference>
<evidence type="ECO:0000313" key="11">
    <source>
        <dbReference type="Proteomes" id="UP000016933"/>
    </source>
</evidence>
<feature type="domain" description="Heme haloperoxidase family profile" evidence="9">
    <location>
        <begin position="69"/>
        <end position="309"/>
    </location>
</feature>
<dbReference type="Proteomes" id="UP000016933">
    <property type="component" value="Unassembled WGS sequence"/>
</dbReference>
<reference evidence="11" key="1">
    <citation type="journal article" date="2012" name="PLoS Genet.">
        <title>The genomes of the fungal plant pathogens Cladosporium fulvum and Dothistroma septosporum reveal adaptation to different hosts and lifestyles but also signatures of common ancestry.</title>
        <authorList>
            <person name="de Wit P.J.G.M."/>
            <person name="van der Burgt A."/>
            <person name="Oekmen B."/>
            <person name="Stergiopoulos I."/>
            <person name="Abd-Elsalam K.A."/>
            <person name="Aerts A.L."/>
            <person name="Bahkali A.H."/>
            <person name="Beenen H.G."/>
            <person name="Chettri P."/>
            <person name="Cox M.P."/>
            <person name="Datema E."/>
            <person name="de Vries R.P."/>
            <person name="Dhillon B."/>
            <person name="Ganley A.R."/>
            <person name="Griffiths S.A."/>
            <person name="Guo Y."/>
            <person name="Hamelin R.C."/>
            <person name="Henrissat B."/>
            <person name="Kabir M.S."/>
            <person name="Jashni M.K."/>
            <person name="Kema G."/>
            <person name="Klaubauf S."/>
            <person name="Lapidus A."/>
            <person name="Levasseur A."/>
            <person name="Lindquist E."/>
            <person name="Mehrabi R."/>
            <person name="Ohm R.A."/>
            <person name="Owen T.J."/>
            <person name="Salamov A."/>
            <person name="Schwelm A."/>
            <person name="Schijlen E."/>
            <person name="Sun H."/>
            <person name="van den Burg H.A."/>
            <person name="van Ham R.C.H.J."/>
            <person name="Zhang S."/>
            <person name="Goodwin S.B."/>
            <person name="Grigoriev I.V."/>
            <person name="Collemare J."/>
            <person name="Bradshaw R.E."/>
        </authorList>
    </citation>
    <scope>NUCLEOTIDE SEQUENCE [LARGE SCALE GENOMIC DNA]</scope>
    <source>
        <strain evidence="11">NZE10 / CBS 128990</strain>
    </source>
</reference>
<keyword evidence="5" id="KW-0560">Oxidoreductase</keyword>
<keyword evidence="8" id="KW-0732">Signal</keyword>
<evidence type="ECO:0000256" key="7">
    <source>
        <dbReference type="ARBA" id="ARBA00025795"/>
    </source>
</evidence>
<comment type="cofactor">
    <cofactor evidence="1">
        <name>heme b</name>
        <dbReference type="ChEBI" id="CHEBI:60344"/>
    </cofactor>
</comment>
<dbReference type="PROSITE" id="PS51405">
    <property type="entry name" value="HEME_HALOPEROXIDASE"/>
    <property type="match status" value="1"/>
</dbReference>
<accession>N1PEV2</accession>
<dbReference type="HOGENOM" id="CLU_029871_3_2_1"/>
<evidence type="ECO:0000256" key="3">
    <source>
        <dbReference type="ARBA" id="ARBA00022617"/>
    </source>
</evidence>
<feature type="chain" id="PRO_5004109054" description="Heme haloperoxidase family profile domain-containing protein" evidence="8">
    <location>
        <begin position="18"/>
        <end position="425"/>
    </location>
</feature>
<dbReference type="OrthoDB" id="407298at2759"/>
<sequence>MKKTLQFLASALPLAAAYPAVLEEVSKRAIIYPTVPPPKFTTTRDNCGSHGNCTVFNAQDQFVDVRPSSGHQYIAPTGSDQRGQCPGLNAAANHGFLPRSGIATIQQTMDGLGKAYSMSTDLSLALAVIAIAISGDPIAGTWSIGSGYPGAVGLLGKPTGIVGTHNRYEGDASMIRGDAYMHDGFVGYFEMHRWEHLYSLLGTNGLTHDKAAAQAYYTAEYSLLNNPEYFSAPFSGLVAPDAHNFVVHFMSNRSAENKGGVLNGEVLKSFFSVTGTPGNFVHTPGHEQIPLNWYKRPTSEPMNTVDTNVDTVINNGMYPGIIRFGGNTGKTNSFVGIDTGSLTSGAYNSASLLQGDNLSCFFLQATQAGLSDAAYPLLEPIGKISSFLEANLGPQIKALNCPQLNSFSNELFQKYPGAGYKAQGQ</sequence>
<name>N1PEV2_DOTSN</name>
<dbReference type="OMA" id="AYSMSTD"/>
<dbReference type="EMBL" id="KB446544">
    <property type="protein sequence ID" value="EME40120.1"/>
    <property type="molecule type" value="Genomic_DNA"/>
</dbReference>
<dbReference type="Gene3D" id="1.10.489.10">
    <property type="entry name" value="Chloroperoxidase-like"/>
    <property type="match status" value="1"/>
</dbReference>
<dbReference type="AlphaFoldDB" id="N1PEV2"/>
<dbReference type="SUPFAM" id="SSF47571">
    <property type="entry name" value="Cloroperoxidase"/>
    <property type="match status" value="1"/>
</dbReference>
<evidence type="ECO:0000256" key="8">
    <source>
        <dbReference type="SAM" id="SignalP"/>
    </source>
</evidence>
<evidence type="ECO:0000256" key="6">
    <source>
        <dbReference type="ARBA" id="ARBA00023004"/>
    </source>
</evidence>
<reference evidence="10 11" key="2">
    <citation type="journal article" date="2012" name="PLoS Pathog.">
        <title>Diverse lifestyles and strategies of plant pathogenesis encoded in the genomes of eighteen Dothideomycetes fungi.</title>
        <authorList>
            <person name="Ohm R.A."/>
            <person name="Feau N."/>
            <person name="Henrissat B."/>
            <person name="Schoch C.L."/>
            <person name="Horwitz B.A."/>
            <person name="Barry K.W."/>
            <person name="Condon B.J."/>
            <person name="Copeland A.C."/>
            <person name="Dhillon B."/>
            <person name="Glaser F."/>
            <person name="Hesse C.N."/>
            <person name="Kosti I."/>
            <person name="LaButti K."/>
            <person name="Lindquist E.A."/>
            <person name="Lucas S."/>
            <person name="Salamov A.A."/>
            <person name="Bradshaw R.E."/>
            <person name="Ciuffetti L."/>
            <person name="Hamelin R.C."/>
            <person name="Kema G.H.J."/>
            <person name="Lawrence C."/>
            <person name="Scott J.A."/>
            <person name="Spatafora J.W."/>
            <person name="Turgeon B.G."/>
            <person name="de Wit P.J.G.M."/>
            <person name="Zhong S."/>
            <person name="Goodwin S.B."/>
            <person name="Grigoriev I.V."/>
        </authorList>
    </citation>
    <scope>NUCLEOTIDE SEQUENCE [LARGE SCALE GENOMIC DNA]</scope>
    <source>
        <strain evidence="11">NZE10 / CBS 128990</strain>
    </source>
</reference>
<keyword evidence="3" id="KW-0349">Heme</keyword>
<dbReference type="PANTHER" id="PTHR33577">
    <property type="entry name" value="STERIGMATOCYSTIN BIOSYNTHESIS PEROXIDASE STCC-RELATED"/>
    <property type="match status" value="1"/>
</dbReference>
<dbReference type="PANTHER" id="PTHR33577:SF1">
    <property type="entry name" value="HEME HALOPEROXIDASE FAMILY PROFILE DOMAIN-CONTAINING PROTEIN"/>
    <property type="match status" value="1"/>
</dbReference>
<dbReference type="InterPro" id="IPR000028">
    <property type="entry name" value="Chloroperoxidase"/>
</dbReference>
<organism evidence="10 11">
    <name type="scientific">Dothistroma septosporum (strain NZE10 / CBS 128990)</name>
    <name type="common">Red band needle blight fungus</name>
    <name type="synonym">Mycosphaerella pini</name>
    <dbReference type="NCBI Taxonomy" id="675120"/>
    <lineage>
        <taxon>Eukaryota</taxon>
        <taxon>Fungi</taxon>
        <taxon>Dikarya</taxon>
        <taxon>Ascomycota</taxon>
        <taxon>Pezizomycotina</taxon>
        <taxon>Dothideomycetes</taxon>
        <taxon>Dothideomycetidae</taxon>
        <taxon>Mycosphaerellales</taxon>
        <taxon>Mycosphaerellaceae</taxon>
        <taxon>Dothistroma</taxon>
    </lineage>
</organism>
<gene>
    <name evidence="10" type="ORF">DOTSEDRAFT_56398</name>
</gene>
<dbReference type="GO" id="GO:0046872">
    <property type="term" value="F:metal ion binding"/>
    <property type="evidence" value="ECO:0007669"/>
    <property type="project" value="UniProtKB-KW"/>
</dbReference>
<comment type="similarity">
    <text evidence="7">Belongs to the chloroperoxidase family.</text>
</comment>
<keyword evidence="11" id="KW-1185">Reference proteome</keyword>
<evidence type="ECO:0000313" key="10">
    <source>
        <dbReference type="EMBL" id="EME40120.1"/>
    </source>
</evidence>
<evidence type="ECO:0000256" key="5">
    <source>
        <dbReference type="ARBA" id="ARBA00023002"/>
    </source>
</evidence>
<keyword evidence="4" id="KW-0479">Metal-binding</keyword>